<evidence type="ECO:0000313" key="11">
    <source>
        <dbReference type="Proteomes" id="UP000190235"/>
    </source>
</evidence>
<dbReference type="EMBL" id="LT670848">
    <property type="protein sequence ID" value="SHM82307.1"/>
    <property type="molecule type" value="Genomic_DNA"/>
</dbReference>
<evidence type="ECO:0000256" key="9">
    <source>
        <dbReference type="SAM" id="SignalP"/>
    </source>
</evidence>
<name>A0A1M7LVQ1_9FLAO</name>
<dbReference type="GO" id="GO:0015288">
    <property type="term" value="F:porin activity"/>
    <property type="evidence" value="ECO:0007669"/>
    <property type="project" value="TreeGrafter"/>
</dbReference>
<dbReference type="Proteomes" id="UP000190235">
    <property type="component" value="Chromosome I"/>
</dbReference>
<comment type="subcellular location">
    <subcellularLocation>
        <location evidence="1">Cell outer membrane</location>
    </subcellularLocation>
</comment>
<dbReference type="Pfam" id="PF02321">
    <property type="entry name" value="OEP"/>
    <property type="match status" value="2"/>
</dbReference>
<dbReference type="RefSeq" id="WP_079735192.1">
    <property type="nucleotide sequence ID" value="NZ_LT670848.1"/>
</dbReference>
<comment type="similarity">
    <text evidence="2">Belongs to the outer membrane factor (OMF) (TC 1.B.17) family.</text>
</comment>
<evidence type="ECO:0000256" key="6">
    <source>
        <dbReference type="ARBA" id="ARBA00023136"/>
    </source>
</evidence>
<evidence type="ECO:0000256" key="8">
    <source>
        <dbReference type="SAM" id="Coils"/>
    </source>
</evidence>
<evidence type="ECO:0000256" key="3">
    <source>
        <dbReference type="ARBA" id="ARBA00022448"/>
    </source>
</evidence>
<feature type="coiled-coil region" evidence="8">
    <location>
        <begin position="158"/>
        <end position="216"/>
    </location>
</feature>
<evidence type="ECO:0000256" key="2">
    <source>
        <dbReference type="ARBA" id="ARBA00007613"/>
    </source>
</evidence>
<organism evidence="10 11">
    <name type="scientific">Salegentibacter salegens</name>
    <dbReference type="NCBI Taxonomy" id="143223"/>
    <lineage>
        <taxon>Bacteria</taxon>
        <taxon>Pseudomonadati</taxon>
        <taxon>Bacteroidota</taxon>
        <taxon>Flavobacteriia</taxon>
        <taxon>Flavobacteriales</taxon>
        <taxon>Flavobacteriaceae</taxon>
        <taxon>Salegentibacter</taxon>
    </lineage>
</organism>
<keyword evidence="9" id="KW-0732">Signal</keyword>
<evidence type="ECO:0000313" key="10">
    <source>
        <dbReference type="EMBL" id="SHM82307.1"/>
    </source>
</evidence>
<evidence type="ECO:0000256" key="1">
    <source>
        <dbReference type="ARBA" id="ARBA00004442"/>
    </source>
</evidence>
<gene>
    <name evidence="10" type="ORF">SAMN05878281_2113</name>
</gene>
<proteinExistence type="inferred from homology"/>
<dbReference type="InterPro" id="IPR051906">
    <property type="entry name" value="TolC-like"/>
</dbReference>
<dbReference type="PANTHER" id="PTHR30026:SF20">
    <property type="entry name" value="OUTER MEMBRANE PROTEIN TOLC"/>
    <property type="match status" value="1"/>
</dbReference>
<dbReference type="STRING" id="143223.SAMN05878281_2113"/>
<dbReference type="GO" id="GO:1990281">
    <property type="term" value="C:efflux pump complex"/>
    <property type="evidence" value="ECO:0007669"/>
    <property type="project" value="TreeGrafter"/>
</dbReference>
<keyword evidence="11" id="KW-1185">Reference proteome</keyword>
<keyword evidence="6" id="KW-0472">Membrane</keyword>
<feature type="chain" id="PRO_5012568183" evidence="9">
    <location>
        <begin position="18"/>
        <end position="451"/>
    </location>
</feature>
<evidence type="ECO:0000256" key="4">
    <source>
        <dbReference type="ARBA" id="ARBA00022452"/>
    </source>
</evidence>
<keyword evidence="5" id="KW-0812">Transmembrane</keyword>
<dbReference type="OrthoDB" id="367883at2"/>
<dbReference type="GO" id="GO:0015562">
    <property type="term" value="F:efflux transmembrane transporter activity"/>
    <property type="evidence" value="ECO:0007669"/>
    <property type="project" value="InterPro"/>
</dbReference>
<protein>
    <submittedName>
        <fullName evidence="10">Outer membrane protein TolC</fullName>
    </submittedName>
</protein>
<keyword evidence="7" id="KW-0998">Cell outer membrane</keyword>
<dbReference type="SUPFAM" id="SSF56954">
    <property type="entry name" value="Outer membrane efflux proteins (OEP)"/>
    <property type="match status" value="1"/>
</dbReference>
<evidence type="ECO:0000256" key="7">
    <source>
        <dbReference type="ARBA" id="ARBA00023237"/>
    </source>
</evidence>
<keyword evidence="4" id="KW-1134">Transmembrane beta strand</keyword>
<feature type="coiled-coil region" evidence="8">
    <location>
        <begin position="340"/>
        <end position="396"/>
    </location>
</feature>
<dbReference type="GO" id="GO:0009279">
    <property type="term" value="C:cell outer membrane"/>
    <property type="evidence" value="ECO:0007669"/>
    <property type="project" value="UniProtKB-SubCell"/>
</dbReference>
<accession>A0A1M7LVQ1</accession>
<keyword evidence="8" id="KW-0175">Coiled coil</keyword>
<dbReference type="PANTHER" id="PTHR30026">
    <property type="entry name" value="OUTER MEMBRANE PROTEIN TOLC"/>
    <property type="match status" value="1"/>
</dbReference>
<keyword evidence="3" id="KW-0813">Transport</keyword>
<sequence>MKFRYLLILLISLSSIAQETPEDYSFSLEEAIQFGLENNYSSINAQKDVEIALKQKWEIIAQGLPQVSATADYQNYLKQPVTLLPAEITGGEPGTFTPVTFGTEQNMNATATWNQLIFDGSYIVGIQSAKTLLQISENAKTKTDLEIKKAVINAYGNVLLAEENVAILQKNVENVQKNYDETNEIYKNGLAEQEDVEQLEITLLNLKNNLSRSRRMRDIAYEMFNLTLGIPVEIPVNLTEELDTLAMQYFDLELLQEEIPVEENIDYRIAENTAASREIEVKLEKSKALPSLSGFLNYGVQGFSQEFTFFDEDQEYFGQSILGVSLNIPIFSSGMRNSRTQQKQIAYEQAMVELEQTENEVKRQINSAKSDYEFSLENYQNQKKNLELAERIENKNQIKFFEGIASSFELSEAQRQLYQAQQDFLQSMLNVITAKVELENLLDTRKYNNED</sequence>
<evidence type="ECO:0000256" key="5">
    <source>
        <dbReference type="ARBA" id="ARBA00022692"/>
    </source>
</evidence>
<dbReference type="InterPro" id="IPR003423">
    <property type="entry name" value="OMP_efflux"/>
</dbReference>
<reference evidence="11" key="1">
    <citation type="submission" date="2016-11" db="EMBL/GenBank/DDBJ databases">
        <authorList>
            <person name="Varghese N."/>
            <person name="Submissions S."/>
        </authorList>
    </citation>
    <scope>NUCLEOTIDE SEQUENCE [LARGE SCALE GENOMIC DNA]</scope>
    <source>
        <strain evidence="11">ACAM 48</strain>
    </source>
</reference>
<feature type="signal peptide" evidence="9">
    <location>
        <begin position="1"/>
        <end position="17"/>
    </location>
</feature>
<dbReference type="Gene3D" id="1.20.1600.10">
    <property type="entry name" value="Outer membrane efflux proteins (OEP)"/>
    <property type="match status" value="1"/>
</dbReference>
<dbReference type="AlphaFoldDB" id="A0A1M7LVQ1"/>